<dbReference type="Proteomes" id="UP000403538">
    <property type="component" value="Unassembled WGS sequence"/>
</dbReference>
<reference evidence="1 2" key="1">
    <citation type="submission" date="2019-05" db="EMBL/GenBank/DDBJ databases">
        <authorList>
            <consortium name="Pathogen Informatics"/>
        </authorList>
    </citation>
    <scope>NUCLEOTIDE SEQUENCE [LARGE SCALE GENOMIC DNA]</scope>
    <source>
        <strain evidence="1 2">NCTC11062</strain>
    </source>
</reference>
<accession>A0A4U9Z7K7</accession>
<dbReference type="AlphaFoldDB" id="A0A4U9Z7K7"/>
<dbReference type="Pfam" id="PF19591">
    <property type="entry name" value="DUF6096"/>
    <property type="match status" value="1"/>
</dbReference>
<proteinExistence type="predicted"/>
<evidence type="ECO:0000313" key="1">
    <source>
        <dbReference type="EMBL" id="VTS35752.1"/>
    </source>
</evidence>
<dbReference type="RefSeq" id="WP_143876576.1">
    <property type="nucleotide sequence ID" value="NZ_CABEID010000001.1"/>
</dbReference>
<gene>
    <name evidence="1" type="ORF">NCTC11062_01116</name>
</gene>
<dbReference type="InterPro" id="IPR046078">
    <property type="entry name" value="DUF6096"/>
</dbReference>
<organism evidence="1 2">
    <name type="scientific">Streptococcus anginosus</name>
    <dbReference type="NCBI Taxonomy" id="1328"/>
    <lineage>
        <taxon>Bacteria</taxon>
        <taxon>Bacillati</taxon>
        <taxon>Bacillota</taxon>
        <taxon>Bacilli</taxon>
        <taxon>Lactobacillales</taxon>
        <taxon>Streptococcaceae</taxon>
        <taxon>Streptococcus</taxon>
        <taxon>Streptococcus anginosus group</taxon>
    </lineage>
</organism>
<name>A0A4U9Z7K7_STRAP</name>
<evidence type="ECO:0000313" key="2">
    <source>
        <dbReference type="Proteomes" id="UP000403538"/>
    </source>
</evidence>
<dbReference type="EMBL" id="CABEID010000001">
    <property type="protein sequence ID" value="VTS35752.1"/>
    <property type="molecule type" value="Genomic_DNA"/>
</dbReference>
<protein>
    <submittedName>
        <fullName evidence="1">Prophage protein</fullName>
    </submittedName>
</protein>
<sequence length="125" mass="14215">MTLPYTTWQIGDTEHKLRLTTRQAVAVEEKLGVNLLKVFMPRKDEDFPLPPLKVMLVVIHGALQKFEHGISLDDVYDLNDDYVDAGGDQTSLLTDVIIPLFENSGFMPKDKKETKKKLTKLETVK</sequence>